<dbReference type="PANTHER" id="PTHR11136:SF0">
    <property type="entry name" value="DIHYDROFOLATE SYNTHETASE-RELATED"/>
    <property type="match status" value="1"/>
</dbReference>
<organism evidence="12 13">
    <name type="scientific">Fodinibius salipaludis</name>
    <dbReference type="NCBI Taxonomy" id="2032627"/>
    <lineage>
        <taxon>Bacteria</taxon>
        <taxon>Pseudomonadati</taxon>
        <taxon>Balneolota</taxon>
        <taxon>Balneolia</taxon>
        <taxon>Balneolales</taxon>
        <taxon>Balneolaceae</taxon>
        <taxon>Fodinibius</taxon>
    </lineage>
</organism>
<keyword evidence="4 10" id="KW-0436">Ligase</keyword>
<accession>A0A2A2G8I7</accession>
<comment type="cofactor">
    <cofactor evidence="1">
        <name>Mg(2+)</name>
        <dbReference type="ChEBI" id="CHEBI:18420"/>
    </cofactor>
</comment>
<proteinExistence type="inferred from homology"/>
<dbReference type="GO" id="GO:0005737">
    <property type="term" value="C:cytoplasm"/>
    <property type="evidence" value="ECO:0007669"/>
    <property type="project" value="TreeGrafter"/>
</dbReference>
<reference evidence="12 13" key="1">
    <citation type="submission" date="2017-08" db="EMBL/GenBank/DDBJ databases">
        <title>Aliifodinibius alkalisoli sp. nov., isolated from saline alkaline soil.</title>
        <authorList>
            <person name="Liu D."/>
            <person name="Zhang G."/>
        </authorList>
    </citation>
    <scope>NUCLEOTIDE SEQUENCE [LARGE SCALE GENOMIC DNA]</scope>
    <source>
        <strain evidence="12 13">WN023</strain>
    </source>
</reference>
<dbReference type="GO" id="GO:0008841">
    <property type="term" value="F:dihydrofolate synthase activity"/>
    <property type="evidence" value="ECO:0007669"/>
    <property type="project" value="TreeGrafter"/>
</dbReference>
<dbReference type="FunFam" id="3.40.1190.10:FF:000011">
    <property type="entry name" value="Folylpolyglutamate synthase/dihydrofolate synthase"/>
    <property type="match status" value="1"/>
</dbReference>
<evidence type="ECO:0000313" key="13">
    <source>
        <dbReference type="Proteomes" id="UP000218831"/>
    </source>
</evidence>
<dbReference type="Pfam" id="PF08245">
    <property type="entry name" value="Mur_ligase_M"/>
    <property type="match status" value="1"/>
</dbReference>
<evidence type="ECO:0000256" key="9">
    <source>
        <dbReference type="ARBA" id="ARBA00047493"/>
    </source>
</evidence>
<evidence type="ECO:0000256" key="6">
    <source>
        <dbReference type="ARBA" id="ARBA00022741"/>
    </source>
</evidence>
<dbReference type="RefSeq" id="WP_095607251.1">
    <property type="nucleotide sequence ID" value="NZ_NSKE01000009.1"/>
</dbReference>
<keyword evidence="6 10" id="KW-0547">Nucleotide-binding</keyword>
<dbReference type="Gene3D" id="3.90.190.20">
    <property type="entry name" value="Mur ligase, C-terminal domain"/>
    <property type="match status" value="1"/>
</dbReference>
<dbReference type="InterPro" id="IPR001645">
    <property type="entry name" value="Folylpolyglutamate_synth"/>
</dbReference>
<evidence type="ECO:0000256" key="1">
    <source>
        <dbReference type="ARBA" id="ARBA00001946"/>
    </source>
</evidence>
<evidence type="ECO:0000256" key="5">
    <source>
        <dbReference type="ARBA" id="ARBA00022723"/>
    </source>
</evidence>
<comment type="similarity">
    <text evidence="2 10">Belongs to the folylpolyglutamate synthase family.</text>
</comment>
<evidence type="ECO:0000259" key="11">
    <source>
        <dbReference type="Pfam" id="PF08245"/>
    </source>
</evidence>
<evidence type="ECO:0000256" key="3">
    <source>
        <dbReference type="ARBA" id="ARBA00013025"/>
    </source>
</evidence>
<evidence type="ECO:0000313" key="12">
    <source>
        <dbReference type="EMBL" id="PAU93324.1"/>
    </source>
</evidence>
<keyword evidence="5" id="KW-0479">Metal-binding</keyword>
<keyword evidence="13" id="KW-1185">Reference proteome</keyword>
<dbReference type="EC" id="6.3.2.17" evidence="3"/>
<dbReference type="Gene3D" id="3.40.1190.10">
    <property type="entry name" value="Mur-like, catalytic domain"/>
    <property type="match status" value="1"/>
</dbReference>
<dbReference type="InterPro" id="IPR013221">
    <property type="entry name" value="Mur_ligase_cen"/>
</dbReference>
<evidence type="ECO:0000256" key="10">
    <source>
        <dbReference type="PIRNR" id="PIRNR001563"/>
    </source>
</evidence>
<dbReference type="PIRSF" id="PIRSF001563">
    <property type="entry name" value="Folylpolyglu_synth"/>
    <property type="match status" value="1"/>
</dbReference>
<feature type="domain" description="Mur ligase central" evidence="11">
    <location>
        <begin position="53"/>
        <end position="226"/>
    </location>
</feature>
<keyword evidence="8" id="KW-0460">Magnesium</keyword>
<dbReference type="InterPro" id="IPR036565">
    <property type="entry name" value="Mur-like_cat_sf"/>
</dbReference>
<evidence type="ECO:0000256" key="8">
    <source>
        <dbReference type="ARBA" id="ARBA00022842"/>
    </source>
</evidence>
<dbReference type="Proteomes" id="UP000218831">
    <property type="component" value="Unassembled WGS sequence"/>
</dbReference>
<sequence length="426" mass="48356">MRFTSSKSVQEYLESIPKFQSRGSSAAKFDLSRFRNFCDVIGNPHKEFDSIHVGGTNGKGSTCNILASVLQEGGYKVGVYTSPHIITFNERFRVNDDVISDEDLLVFFNTYVDNIEEYTLTYFEISTAIAFWWFARSKVDVACIEVGLGGRLDATNIIDPMVSVITSISLDHTDILGDSITDITREKAGIIKEGRPVIIGDLPKKARHEIVKIAEQKECPLFTIDDLNPKCLNPGRYGLAVNDTIMDISSNLISPIQAKNIAIVWKICSIIKEKYIITEDYFTSGLRRVNAGFGRFERLIDGQQWYFDGGHNQEAVKALKKSVNTVGNIENATLVLSLMRDKIRKEVMTEFLEFKNIYYYPLSLERAATFDDIKQWLPKAIPFPASDENRKELMQDDFDSELVIFSGSFYFYETVRDWVSTFALNQ</sequence>
<dbReference type="InterPro" id="IPR018109">
    <property type="entry name" value="Folylpolyglutamate_synth_CS"/>
</dbReference>
<dbReference type="OrthoDB" id="9809356at2"/>
<dbReference type="EMBL" id="NSKE01000009">
    <property type="protein sequence ID" value="PAU93324.1"/>
    <property type="molecule type" value="Genomic_DNA"/>
</dbReference>
<dbReference type="SUPFAM" id="SSF53244">
    <property type="entry name" value="MurD-like peptide ligases, peptide-binding domain"/>
    <property type="match status" value="1"/>
</dbReference>
<gene>
    <name evidence="12" type="ORF">CK503_12955</name>
</gene>
<dbReference type="PROSITE" id="PS01011">
    <property type="entry name" value="FOLYLPOLYGLU_SYNT_1"/>
    <property type="match status" value="1"/>
</dbReference>
<keyword evidence="7 10" id="KW-0067">ATP-binding</keyword>
<comment type="catalytic activity">
    <reaction evidence="9">
        <text>(6S)-5,6,7,8-tetrahydrofolyl-(gamma-L-Glu)(n) + L-glutamate + ATP = (6S)-5,6,7,8-tetrahydrofolyl-(gamma-L-Glu)(n+1) + ADP + phosphate + H(+)</text>
        <dbReference type="Rhea" id="RHEA:10580"/>
        <dbReference type="Rhea" id="RHEA-COMP:14738"/>
        <dbReference type="Rhea" id="RHEA-COMP:14740"/>
        <dbReference type="ChEBI" id="CHEBI:15378"/>
        <dbReference type="ChEBI" id="CHEBI:29985"/>
        <dbReference type="ChEBI" id="CHEBI:30616"/>
        <dbReference type="ChEBI" id="CHEBI:43474"/>
        <dbReference type="ChEBI" id="CHEBI:141005"/>
        <dbReference type="ChEBI" id="CHEBI:456216"/>
        <dbReference type="EC" id="6.3.2.17"/>
    </reaction>
</comment>
<dbReference type="PANTHER" id="PTHR11136">
    <property type="entry name" value="FOLYLPOLYGLUTAMATE SYNTHASE-RELATED"/>
    <property type="match status" value="1"/>
</dbReference>
<evidence type="ECO:0000256" key="2">
    <source>
        <dbReference type="ARBA" id="ARBA00008276"/>
    </source>
</evidence>
<dbReference type="GO" id="GO:0046872">
    <property type="term" value="F:metal ion binding"/>
    <property type="evidence" value="ECO:0007669"/>
    <property type="project" value="UniProtKB-KW"/>
</dbReference>
<dbReference type="NCBIfam" id="TIGR01499">
    <property type="entry name" value="folC"/>
    <property type="match status" value="1"/>
</dbReference>
<dbReference type="GO" id="GO:0005524">
    <property type="term" value="F:ATP binding"/>
    <property type="evidence" value="ECO:0007669"/>
    <property type="project" value="UniProtKB-KW"/>
</dbReference>
<comment type="caution">
    <text evidence="12">The sequence shown here is derived from an EMBL/GenBank/DDBJ whole genome shotgun (WGS) entry which is preliminary data.</text>
</comment>
<name>A0A2A2G8I7_9BACT</name>
<evidence type="ECO:0000256" key="7">
    <source>
        <dbReference type="ARBA" id="ARBA00022840"/>
    </source>
</evidence>
<dbReference type="GO" id="GO:0004326">
    <property type="term" value="F:tetrahydrofolylpolyglutamate synthase activity"/>
    <property type="evidence" value="ECO:0007669"/>
    <property type="project" value="UniProtKB-EC"/>
</dbReference>
<dbReference type="AlphaFoldDB" id="A0A2A2G8I7"/>
<evidence type="ECO:0000256" key="4">
    <source>
        <dbReference type="ARBA" id="ARBA00022598"/>
    </source>
</evidence>
<protein>
    <recommendedName>
        <fullName evidence="3">tetrahydrofolate synthase</fullName>
        <ecNumber evidence="3">6.3.2.17</ecNumber>
    </recommendedName>
</protein>
<dbReference type="InterPro" id="IPR036615">
    <property type="entry name" value="Mur_ligase_C_dom_sf"/>
</dbReference>
<dbReference type="SUPFAM" id="SSF53623">
    <property type="entry name" value="MurD-like peptide ligases, catalytic domain"/>
    <property type="match status" value="1"/>
</dbReference>